<dbReference type="GO" id="GO:0000287">
    <property type="term" value="F:magnesium ion binding"/>
    <property type="evidence" value="ECO:0007669"/>
    <property type="project" value="UniProtKB-UniRule"/>
</dbReference>
<dbReference type="SUPFAM" id="SSF88723">
    <property type="entry name" value="PIN domain-like"/>
    <property type="match status" value="1"/>
</dbReference>
<keyword evidence="5 6" id="KW-0460">Magnesium</keyword>
<comment type="similarity">
    <text evidence="6">Belongs to the PINc/VapC protein family.</text>
</comment>
<feature type="binding site" evidence="6">
    <location>
        <position position="6"/>
    </location>
    <ligand>
        <name>Mg(2+)</name>
        <dbReference type="ChEBI" id="CHEBI:18420"/>
    </ligand>
</feature>
<dbReference type="InterPro" id="IPR044153">
    <property type="entry name" value="PIN_Pae0151-like"/>
</dbReference>
<evidence type="ECO:0000256" key="6">
    <source>
        <dbReference type="HAMAP-Rule" id="MF_00265"/>
    </source>
</evidence>
<keyword evidence="2 6" id="KW-0540">Nuclease</keyword>
<reference evidence="8 9" key="1">
    <citation type="submission" date="2017-07" db="EMBL/GenBank/DDBJ databases">
        <authorList>
            <person name="Sun Z.S."/>
            <person name="Albrecht U."/>
            <person name="Echele G."/>
            <person name="Lee C.C."/>
        </authorList>
    </citation>
    <scope>NUCLEOTIDE SEQUENCE [LARGE SCALE GENOMIC DNA]</scope>
    <source>
        <strain evidence="8 9">CGMCC 1.12710</strain>
    </source>
</reference>
<organism evidence="8 9">
    <name type="scientific">Amphiplicatus metriothermophilus</name>
    <dbReference type="NCBI Taxonomy" id="1519374"/>
    <lineage>
        <taxon>Bacteria</taxon>
        <taxon>Pseudomonadati</taxon>
        <taxon>Pseudomonadota</taxon>
        <taxon>Alphaproteobacteria</taxon>
        <taxon>Parvularculales</taxon>
        <taxon>Parvularculaceae</taxon>
        <taxon>Amphiplicatus</taxon>
    </lineage>
</organism>
<evidence type="ECO:0000256" key="3">
    <source>
        <dbReference type="ARBA" id="ARBA00022723"/>
    </source>
</evidence>
<evidence type="ECO:0000256" key="2">
    <source>
        <dbReference type="ARBA" id="ARBA00022722"/>
    </source>
</evidence>
<dbReference type="PANTHER" id="PTHR35901">
    <property type="entry name" value="RIBONUCLEASE VAPC3"/>
    <property type="match status" value="1"/>
</dbReference>
<dbReference type="Gene3D" id="3.40.50.1010">
    <property type="entry name" value="5'-nuclease"/>
    <property type="match status" value="1"/>
</dbReference>
<dbReference type="HAMAP" id="MF_00265">
    <property type="entry name" value="VapC_Nob1"/>
    <property type="match status" value="1"/>
</dbReference>
<dbReference type="RefSeq" id="WP_089412400.1">
    <property type="nucleotide sequence ID" value="NZ_FZQA01000003.1"/>
</dbReference>
<evidence type="ECO:0000313" key="8">
    <source>
        <dbReference type="EMBL" id="SNT73716.1"/>
    </source>
</evidence>
<sequence>MALVLDASTLLAWLLGEESAPAADAAMAMAEEGRAHAPVIWWYEVRNAIAVNERRGRLSQEHAASLLDLIERLQVEIDLETPSAIVSLARRYGLTIYDAAYLELALRSALPLATLDGRLARAAAAEDIVVIGSP</sequence>
<comment type="function">
    <text evidence="6">Toxic component of a toxin-antitoxin (TA) system. An RNase.</text>
</comment>
<feature type="domain" description="PIN" evidence="7">
    <location>
        <begin position="4"/>
        <end position="123"/>
    </location>
</feature>
<dbReference type="InterPro" id="IPR029060">
    <property type="entry name" value="PIN-like_dom_sf"/>
</dbReference>
<dbReference type="EMBL" id="FZQA01000003">
    <property type="protein sequence ID" value="SNT73716.1"/>
    <property type="molecule type" value="Genomic_DNA"/>
</dbReference>
<dbReference type="Pfam" id="PF01850">
    <property type="entry name" value="PIN"/>
    <property type="match status" value="1"/>
</dbReference>
<dbReference type="Proteomes" id="UP000198346">
    <property type="component" value="Unassembled WGS sequence"/>
</dbReference>
<keyword evidence="3 6" id="KW-0479">Metal-binding</keyword>
<dbReference type="EC" id="3.1.-.-" evidence="6"/>
<keyword evidence="4 6" id="KW-0378">Hydrolase</keyword>
<evidence type="ECO:0000313" key="9">
    <source>
        <dbReference type="Proteomes" id="UP000198346"/>
    </source>
</evidence>
<keyword evidence="1 6" id="KW-1277">Toxin-antitoxin system</keyword>
<evidence type="ECO:0000256" key="4">
    <source>
        <dbReference type="ARBA" id="ARBA00022801"/>
    </source>
</evidence>
<dbReference type="OrthoDB" id="9798446at2"/>
<evidence type="ECO:0000259" key="7">
    <source>
        <dbReference type="Pfam" id="PF01850"/>
    </source>
</evidence>
<name>A0A239PUV2_9PROT</name>
<gene>
    <name evidence="6" type="primary">vapC</name>
    <name evidence="8" type="ORF">SAMN06297382_1956</name>
</gene>
<protein>
    <recommendedName>
        <fullName evidence="6">Ribonuclease VapC</fullName>
        <shortName evidence="6">RNase VapC</shortName>
        <ecNumber evidence="6">3.1.-.-</ecNumber>
    </recommendedName>
    <alternativeName>
        <fullName evidence="6">Toxin VapC</fullName>
    </alternativeName>
</protein>
<dbReference type="AlphaFoldDB" id="A0A239PUV2"/>
<proteinExistence type="inferred from homology"/>
<evidence type="ECO:0000256" key="5">
    <source>
        <dbReference type="ARBA" id="ARBA00022842"/>
    </source>
</evidence>
<dbReference type="InterPro" id="IPR051619">
    <property type="entry name" value="TypeII_TA_RNase_PINc/VapC"/>
</dbReference>
<dbReference type="CDD" id="cd09873">
    <property type="entry name" value="PIN_Pae0151-like"/>
    <property type="match status" value="1"/>
</dbReference>
<dbReference type="InterPro" id="IPR002716">
    <property type="entry name" value="PIN_dom"/>
</dbReference>
<evidence type="ECO:0000256" key="1">
    <source>
        <dbReference type="ARBA" id="ARBA00022649"/>
    </source>
</evidence>
<dbReference type="GO" id="GO:0004540">
    <property type="term" value="F:RNA nuclease activity"/>
    <property type="evidence" value="ECO:0007669"/>
    <property type="project" value="InterPro"/>
</dbReference>
<accession>A0A239PUV2</accession>
<feature type="binding site" evidence="6">
    <location>
        <position position="98"/>
    </location>
    <ligand>
        <name>Mg(2+)</name>
        <dbReference type="ChEBI" id="CHEBI:18420"/>
    </ligand>
</feature>
<keyword evidence="6" id="KW-0800">Toxin</keyword>
<dbReference type="GO" id="GO:0016787">
    <property type="term" value="F:hydrolase activity"/>
    <property type="evidence" value="ECO:0007669"/>
    <property type="project" value="UniProtKB-KW"/>
</dbReference>
<dbReference type="InterPro" id="IPR022907">
    <property type="entry name" value="VapC_family"/>
</dbReference>
<keyword evidence="9" id="KW-1185">Reference proteome</keyword>
<comment type="cofactor">
    <cofactor evidence="6">
        <name>Mg(2+)</name>
        <dbReference type="ChEBI" id="CHEBI:18420"/>
    </cofactor>
</comment>
<dbReference type="GO" id="GO:0090729">
    <property type="term" value="F:toxin activity"/>
    <property type="evidence" value="ECO:0007669"/>
    <property type="project" value="UniProtKB-KW"/>
</dbReference>
<dbReference type="PANTHER" id="PTHR35901:SF1">
    <property type="entry name" value="EXONUCLEASE VAPC9"/>
    <property type="match status" value="1"/>
</dbReference>